<feature type="transmembrane region" description="Helical" evidence="10">
    <location>
        <begin position="372"/>
        <end position="400"/>
    </location>
</feature>
<evidence type="ECO:0000256" key="1">
    <source>
        <dbReference type="ARBA" id="ARBA00004651"/>
    </source>
</evidence>
<feature type="transmembrane region" description="Helical" evidence="10">
    <location>
        <begin position="306"/>
        <end position="330"/>
    </location>
</feature>
<keyword evidence="5" id="KW-0762">Sugar transport</keyword>
<evidence type="ECO:0000256" key="6">
    <source>
        <dbReference type="ARBA" id="ARBA00022692"/>
    </source>
</evidence>
<feature type="transmembrane region" description="Helical" evidence="10">
    <location>
        <begin position="412"/>
        <end position="431"/>
    </location>
</feature>
<feature type="domain" description="Major facilitator superfamily (MFS) profile" evidence="11">
    <location>
        <begin position="25"/>
        <end position="465"/>
    </location>
</feature>
<dbReference type="NCBIfam" id="TIGR00879">
    <property type="entry name" value="SP"/>
    <property type="match status" value="1"/>
</dbReference>
<dbReference type="PROSITE" id="PS50850">
    <property type="entry name" value="MFS"/>
    <property type="match status" value="1"/>
</dbReference>
<dbReference type="GO" id="GO:0005886">
    <property type="term" value="C:plasma membrane"/>
    <property type="evidence" value="ECO:0007669"/>
    <property type="project" value="UniProtKB-SubCell"/>
</dbReference>
<accession>A0A5J6L5P0</accession>
<reference evidence="13" key="1">
    <citation type="submission" date="2019-09" db="EMBL/GenBank/DDBJ databases">
        <title>Mumia zhuanghuii sp. nov. isolated from the intestinal contents of plateau pika (Ochotona curzoniae) in the Qinghai-Tibet plateau of China.</title>
        <authorList>
            <person name="Tian Z."/>
        </authorList>
    </citation>
    <scope>NUCLEOTIDE SEQUENCE [LARGE SCALE GENOMIC DNA]</scope>
    <source>
        <strain evidence="13">L-031</strain>
    </source>
</reference>
<dbReference type="InterPro" id="IPR036259">
    <property type="entry name" value="MFS_trans_sf"/>
</dbReference>
<keyword evidence="3 9" id="KW-0813">Transport</keyword>
<dbReference type="InterPro" id="IPR005828">
    <property type="entry name" value="MFS_sugar_transport-like"/>
</dbReference>
<dbReference type="InterPro" id="IPR005829">
    <property type="entry name" value="Sugar_transporter_CS"/>
</dbReference>
<sequence>MSKTGTIPADAFSLRSPFGRRAVGLSVAAAVGGFLFGFDSSVINGAVDSIEGNFGLSDFLTGLVVAVALLGCVAGAILAGALSDRFGRLKVMMLGAVLFLVSSVGSGLTFSVPDLIVWRVIGGLGIGIASVVAPAYIAEIAPRQIRGSLASLQQLAITLGIFAALLSDALLAGAAGGASQQLWLGMEAWRWMFLVGVVPAAVYGILAFLVPESPRYLIAKGRFDEAKEIFSRLVPPADLEKTMKELTHAIESDRANSGVSLRGKSLGLQPIVWIGIILSVFQQFVGINVIFYYSTTLWQAVGFGESSALLVSVITSVTNVLVTLIAIWLVDRVGRKPILMTGSVIMTLSLGTMALAFSFAEGSGEDVSLPGAWGPIALVAANLFVVGFGASWGPLVWVLLGEIFPSRIRGKALGVAAAAQWLANFAITVSFPPMSGWSLPLTYGMYAFFAALSFLYVWWKIPETKGMELEQTETLFVQKPKQPKPAKP</sequence>
<feature type="transmembrane region" description="Helical" evidence="10">
    <location>
        <begin position="149"/>
        <end position="171"/>
    </location>
</feature>
<dbReference type="CDD" id="cd17359">
    <property type="entry name" value="MFS_XylE_like"/>
    <property type="match status" value="1"/>
</dbReference>
<keyword evidence="13" id="KW-1185">Reference proteome</keyword>
<dbReference type="PROSITE" id="PS00217">
    <property type="entry name" value="SUGAR_TRANSPORT_2"/>
    <property type="match status" value="1"/>
</dbReference>
<dbReference type="SUPFAM" id="SSF103473">
    <property type="entry name" value="MFS general substrate transporter"/>
    <property type="match status" value="1"/>
</dbReference>
<dbReference type="PANTHER" id="PTHR48020">
    <property type="entry name" value="PROTON MYO-INOSITOL COTRANSPORTER"/>
    <property type="match status" value="1"/>
</dbReference>
<evidence type="ECO:0000256" key="7">
    <source>
        <dbReference type="ARBA" id="ARBA00022989"/>
    </source>
</evidence>
<name>A0A5J6L5P0_9MICO</name>
<keyword evidence="8 10" id="KW-0472">Membrane</keyword>
<dbReference type="InterPro" id="IPR047984">
    <property type="entry name" value="XylE-like"/>
</dbReference>
<keyword evidence="4" id="KW-1003">Cell membrane</keyword>
<dbReference type="KEGG" id="mlz:F6J85_11690"/>
<dbReference type="PROSITE" id="PS00216">
    <property type="entry name" value="SUGAR_TRANSPORT_1"/>
    <property type="match status" value="1"/>
</dbReference>
<comment type="subcellular location">
    <subcellularLocation>
        <location evidence="1">Cell membrane</location>
        <topology evidence="1">Multi-pass membrane protein</topology>
    </subcellularLocation>
</comment>
<dbReference type="RefSeq" id="WP_150925178.1">
    <property type="nucleotide sequence ID" value="NZ_CP044232.1"/>
</dbReference>
<protein>
    <submittedName>
        <fullName evidence="12">Sugar porter family MFS transporter</fullName>
    </submittedName>
</protein>
<keyword evidence="7 10" id="KW-1133">Transmembrane helix</keyword>
<dbReference type="InterPro" id="IPR003663">
    <property type="entry name" value="Sugar/inositol_transpt"/>
</dbReference>
<comment type="similarity">
    <text evidence="2 9">Belongs to the major facilitator superfamily. Sugar transporter (TC 2.A.1.1) family.</text>
</comment>
<dbReference type="InterPro" id="IPR050814">
    <property type="entry name" value="Myo-inositol_Transporter"/>
</dbReference>
<feature type="transmembrane region" description="Helical" evidence="10">
    <location>
        <begin position="337"/>
        <end position="360"/>
    </location>
</feature>
<dbReference type="Gene3D" id="1.20.1250.20">
    <property type="entry name" value="MFS general substrate transporter like domains"/>
    <property type="match status" value="2"/>
</dbReference>
<dbReference type="EMBL" id="CP044232">
    <property type="protein sequence ID" value="QEW03686.1"/>
    <property type="molecule type" value="Genomic_DNA"/>
</dbReference>
<feature type="transmembrane region" description="Helical" evidence="10">
    <location>
        <begin position="91"/>
        <end position="110"/>
    </location>
</feature>
<evidence type="ECO:0000256" key="8">
    <source>
        <dbReference type="ARBA" id="ARBA00023136"/>
    </source>
</evidence>
<proteinExistence type="inferred from homology"/>
<feature type="transmembrane region" description="Helical" evidence="10">
    <location>
        <begin position="59"/>
        <end position="79"/>
    </location>
</feature>
<evidence type="ECO:0000256" key="2">
    <source>
        <dbReference type="ARBA" id="ARBA00010992"/>
    </source>
</evidence>
<feature type="transmembrane region" description="Helical" evidence="10">
    <location>
        <begin position="271"/>
        <end position="294"/>
    </location>
</feature>
<feature type="transmembrane region" description="Helical" evidence="10">
    <location>
        <begin position="437"/>
        <end position="459"/>
    </location>
</feature>
<evidence type="ECO:0000256" key="5">
    <source>
        <dbReference type="ARBA" id="ARBA00022597"/>
    </source>
</evidence>
<dbReference type="PANTHER" id="PTHR48020:SF12">
    <property type="entry name" value="PROTON MYO-INOSITOL COTRANSPORTER"/>
    <property type="match status" value="1"/>
</dbReference>
<evidence type="ECO:0000256" key="9">
    <source>
        <dbReference type="RuleBase" id="RU003346"/>
    </source>
</evidence>
<dbReference type="AlphaFoldDB" id="A0A5J6L5P0"/>
<feature type="transmembrane region" description="Helical" evidence="10">
    <location>
        <begin position="191"/>
        <end position="210"/>
    </location>
</feature>
<dbReference type="GO" id="GO:0022857">
    <property type="term" value="F:transmembrane transporter activity"/>
    <property type="evidence" value="ECO:0007669"/>
    <property type="project" value="InterPro"/>
</dbReference>
<dbReference type="InterPro" id="IPR020846">
    <property type="entry name" value="MFS_dom"/>
</dbReference>
<feature type="transmembrane region" description="Helical" evidence="10">
    <location>
        <begin position="116"/>
        <end position="137"/>
    </location>
</feature>
<evidence type="ECO:0000256" key="3">
    <source>
        <dbReference type="ARBA" id="ARBA00022448"/>
    </source>
</evidence>
<evidence type="ECO:0000256" key="4">
    <source>
        <dbReference type="ARBA" id="ARBA00022475"/>
    </source>
</evidence>
<feature type="transmembrane region" description="Helical" evidence="10">
    <location>
        <begin position="22"/>
        <end position="47"/>
    </location>
</feature>
<dbReference type="Proteomes" id="UP000325516">
    <property type="component" value="Chromosome"/>
</dbReference>
<dbReference type="FunFam" id="1.20.1250.20:FF:000122">
    <property type="entry name" value="D-xylose transporter XylE"/>
    <property type="match status" value="1"/>
</dbReference>
<gene>
    <name evidence="12" type="ORF">F6J85_11690</name>
</gene>
<organism evidence="12 13">
    <name type="scientific">Microbacterium lushaniae</name>
    <dbReference type="NCBI Taxonomy" id="2614639"/>
    <lineage>
        <taxon>Bacteria</taxon>
        <taxon>Bacillati</taxon>
        <taxon>Actinomycetota</taxon>
        <taxon>Actinomycetes</taxon>
        <taxon>Micrococcales</taxon>
        <taxon>Microbacteriaceae</taxon>
        <taxon>Microbacterium</taxon>
    </lineage>
</organism>
<evidence type="ECO:0000313" key="13">
    <source>
        <dbReference type="Proteomes" id="UP000325516"/>
    </source>
</evidence>
<evidence type="ECO:0000313" key="12">
    <source>
        <dbReference type="EMBL" id="QEW03686.1"/>
    </source>
</evidence>
<keyword evidence="6 10" id="KW-0812">Transmembrane</keyword>
<evidence type="ECO:0000256" key="10">
    <source>
        <dbReference type="SAM" id="Phobius"/>
    </source>
</evidence>
<dbReference type="Pfam" id="PF00083">
    <property type="entry name" value="Sugar_tr"/>
    <property type="match status" value="1"/>
</dbReference>
<dbReference type="PRINTS" id="PR00171">
    <property type="entry name" value="SUGRTRNSPORT"/>
</dbReference>
<evidence type="ECO:0000259" key="11">
    <source>
        <dbReference type="PROSITE" id="PS50850"/>
    </source>
</evidence>